<proteinExistence type="predicted"/>
<protein>
    <recommendedName>
        <fullName evidence="4">DUF2946 domain-containing protein</fullName>
    </recommendedName>
</protein>
<name>A0A7W6P392_9HYPH</name>
<dbReference type="AlphaFoldDB" id="A0A7W6P392"/>
<keyword evidence="3" id="KW-1185">Reference proteome</keyword>
<comment type="caution">
    <text evidence="2">The sequence shown here is derived from an EMBL/GenBank/DDBJ whole genome shotgun (WGS) entry which is preliminary data.</text>
</comment>
<dbReference type="Proteomes" id="UP000584824">
    <property type="component" value="Unassembled WGS sequence"/>
</dbReference>
<feature type="chain" id="PRO_5031428859" description="DUF2946 domain-containing protein" evidence="1">
    <location>
        <begin position="31"/>
        <end position="124"/>
    </location>
</feature>
<accession>A0A7W6P392</accession>
<sequence>MIKSAKRLGLALRILCAVSLLVFGFAHRSAANDATEVALYTLPDGSVPSICLASDTDHNHPLYGSACEACRLAAAILLPTPCGDTTPPLLREVARLGPAIAPPEVRRPLQYHAAPRAPPASPAA</sequence>
<evidence type="ECO:0000313" key="3">
    <source>
        <dbReference type="Proteomes" id="UP000584824"/>
    </source>
</evidence>
<dbReference type="EMBL" id="JACIDU010000025">
    <property type="protein sequence ID" value="MBB4105637.1"/>
    <property type="molecule type" value="Genomic_DNA"/>
</dbReference>
<evidence type="ECO:0000313" key="2">
    <source>
        <dbReference type="EMBL" id="MBB4105637.1"/>
    </source>
</evidence>
<evidence type="ECO:0000256" key="1">
    <source>
        <dbReference type="SAM" id="SignalP"/>
    </source>
</evidence>
<gene>
    <name evidence="2" type="ORF">GGQ66_004224</name>
</gene>
<evidence type="ECO:0008006" key="4">
    <source>
        <dbReference type="Google" id="ProtNLM"/>
    </source>
</evidence>
<reference evidence="2 3" key="1">
    <citation type="submission" date="2020-08" db="EMBL/GenBank/DDBJ databases">
        <title>Genomic Encyclopedia of Type Strains, Phase IV (KMG-IV): sequencing the most valuable type-strain genomes for metagenomic binning, comparative biology and taxonomic classification.</title>
        <authorList>
            <person name="Goeker M."/>
        </authorList>
    </citation>
    <scope>NUCLEOTIDE SEQUENCE [LARGE SCALE GENOMIC DNA]</scope>
    <source>
        <strain evidence="2 3">DSM 26385</strain>
    </source>
</reference>
<keyword evidence="1" id="KW-0732">Signal</keyword>
<organism evidence="2 3">
    <name type="scientific">Allorhizobium borbori</name>
    <dbReference type="NCBI Taxonomy" id="485907"/>
    <lineage>
        <taxon>Bacteria</taxon>
        <taxon>Pseudomonadati</taxon>
        <taxon>Pseudomonadota</taxon>
        <taxon>Alphaproteobacteria</taxon>
        <taxon>Hyphomicrobiales</taxon>
        <taxon>Rhizobiaceae</taxon>
        <taxon>Rhizobium/Agrobacterium group</taxon>
        <taxon>Allorhizobium</taxon>
    </lineage>
</organism>
<feature type="signal peptide" evidence="1">
    <location>
        <begin position="1"/>
        <end position="30"/>
    </location>
</feature>